<dbReference type="Pfam" id="PF07679">
    <property type="entry name" value="I-set"/>
    <property type="match status" value="1"/>
</dbReference>
<feature type="chain" id="PRO_5024815288" description="Ig-like domain-containing protein" evidence="2">
    <location>
        <begin position="26"/>
        <end position="251"/>
    </location>
</feature>
<dbReference type="OrthoDB" id="6133584at2759"/>
<dbReference type="Proteomes" id="UP000410492">
    <property type="component" value="Unassembled WGS sequence"/>
</dbReference>
<protein>
    <recommendedName>
        <fullName evidence="3">Ig-like domain-containing protein</fullName>
    </recommendedName>
</protein>
<dbReference type="InterPro" id="IPR036179">
    <property type="entry name" value="Ig-like_dom_sf"/>
</dbReference>
<gene>
    <name evidence="4" type="ORF">CALMAC_LOCUS17840</name>
</gene>
<dbReference type="SUPFAM" id="SSF48726">
    <property type="entry name" value="Immunoglobulin"/>
    <property type="match status" value="1"/>
</dbReference>
<keyword evidence="2" id="KW-0732">Signal</keyword>
<reference evidence="4 5" key="1">
    <citation type="submission" date="2019-01" db="EMBL/GenBank/DDBJ databases">
        <authorList>
            <person name="Sayadi A."/>
        </authorList>
    </citation>
    <scope>NUCLEOTIDE SEQUENCE [LARGE SCALE GENOMIC DNA]</scope>
</reference>
<feature type="domain" description="Ig-like" evidence="3">
    <location>
        <begin position="193"/>
        <end position="251"/>
    </location>
</feature>
<evidence type="ECO:0000313" key="5">
    <source>
        <dbReference type="Proteomes" id="UP000410492"/>
    </source>
</evidence>
<sequence length="251" mass="29269">MCRFSYERCVCFVFLVILSVLSCAGVRVDDLVAMAEIDKQRTSPAEGAQLAPHHRLRHHRHPRRALAATPAPRWLPQQEDDISVRAYRSQVVLLAYAEGSSHSCQFVFRVLKVYKNANSFPIVDRIMVRLDCEEAVREYRRKLVRNKIHLRRKYVLFLNASGSSNFQQAGIPKLVRANKEAKTDRIIRHACMPKLVPTTPKIVELKEISRRQADRRKLLCKVKGFPVPKIVWRRKGQTLSQNRYLRIQYRR</sequence>
<proteinExistence type="predicted"/>
<evidence type="ECO:0000256" key="1">
    <source>
        <dbReference type="SAM" id="MobiDB-lite"/>
    </source>
</evidence>
<organism evidence="4 5">
    <name type="scientific">Callosobruchus maculatus</name>
    <name type="common">Southern cowpea weevil</name>
    <name type="synonym">Pulse bruchid</name>
    <dbReference type="NCBI Taxonomy" id="64391"/>
    <lineage>
        <taxon>Eukaryota</taxon>
        <taxon>Metazoa</taxon>
        <taxon>Ecdysozoa</taxon>
        <taxon>Arthropoda</taxon>
        <taxon>Hexapoda</taxon>
        <taxon>Insecta</taxon>
        <taxon>Pterygota</taxon>
        <taxon>Neoptera</taxon>
        <taxon>Endopterygota</taxon>
        <taxon>Coleoptera</taxon>
        <taxon>Polyphaga</taxon>
        <taxon>Cucujiformia</taxon>
        <taxon>Chrysomeloidea</taxon>
        <taxon>Chrysomelidae</taxon>
        <taxon>Bruchinae</taxon>
        <taxon>Bruchini</taxon>
        <taxon>Callosobruchus</taxon>
    </lineage>
</organism>
<evidence type="ECO:0000313" key="4">
    <source>
        <dbReference type="EMBL" id="VEN60023.1"/>
    </source>
</evidence>
<dbReference type="AlphaFoldDB" id="A0A653DIL2"/>
<keyword evidence="5" id="KW-1185">Reference proteome</keyword>
<dbReference type="InterPro" id="IPR013098">
    <property type="entry name" value="Ig_I-set"/>
</dbReference>
<evidence type="ECO:0000256" key="2">
    <source>
        <dbReference type="SAM" id="SignalP"/>
    </source>
</evidence>
<dbReference type="InterPro" id="IPR007110">
    <property type="entry name" value="Ig-like_dom"/>
</dbReference>
<dbReference type="PROSITE" id="PS51257">
    <property type="entry name" value="PROKAR_LIPOPROTEIN"/>
    <property type="match status" value="1"/>
</dbReference>
<feature type="region of interest" description="Disordered" evidence="1">
    <location>
        <begin position="43"/>
        <end position="62"/>
    </location>
</feature>
<feature type="signal peptide" evidence="2">
    <location>
        <begin position="1"/>
        <end position="25"/>
    </location>
</feature>
<dbReference type="Gene3D" id="2.60.40.10">
    <property type="entry name" value="Immunoglobulins"/>
    <property type="match status" value="1"/>
</dbReference>
<dbReference type="InterPro" id="IPR013783">
    <property type="entry name" value="Ig-like_fold"/>
</dbReference>
<dbReference type="EMBL" id="CAACVG010012271">
    <property type="protein sequence ID" value="VEN60023.1"/>
    <property type="molecule type" value="Genomic_DNA"/>
</dbReference>
<feature type="compositionally biased region" description="Basic residues" evidence="1">
    <location>
        <begin position="52"/>
        <end position="62"/>
    </location>
</feature>
<name>A0A653DIL2_CALMS</name>
<accession>A0A653DIL2</accession>
<dbReference type="PROSITE" id="PS50835">
    <property type="entry name" value="IG_LIKE"/>
    <property type="match status" value="1"/>
</dbReference>
<evidence type="ECO:0000259" key="3">
    <source>
        <dbReference type="PROSITE" id="PS50835"/>
    </source>
</evidence>